<reference evidence="1" key="2">
    <citation type="submission" date="2023-05" db="EMBL/GenBank/DDBJ databases">
        <authorList>
            <consortium name="Lawrence Berkeley National Laboratory"/>
            <person name="Steindorff A."/>
            <person name="Hensen N."/>
            <person name="Bonometti L."/>
            <person name="Westerberg I."/>
            <person name="Brannstrom I.O."/>
            <person name="Guillou S."/>
            <person name="Cros-Aarteil S."/>
            <person name="Calhoun S."/>
            <person name="Haridas S."/>
            <person name="Kuo A."/>
            <person name="Mondo S."/>
            <person name="Pangilinan J."/>
            <person name="Riley R."/>
            <person name="Labutti K."/>
            <person name="Andreopoulos B."/>
            <person name="Lipzen A."/>
            <person name="Chen C."/>
            <person name="Yanf M."/>
            <person name="Daum C."/>
            <person name="Ng V."/>
            <person name="Clum A."/>
            <person name="Ohm R."/>
            <person name="Martin F."/>
            <person name="Silar P."/>
            <person name="Natvig D."/>
            <person name="Lalanne C."/>
            <person name="Gautier V."/>
            <person name="Ament-Velasquez S.L."/>
            <person name="Kruys A."/>
            <person name="Hutchinson M.I."/>
            <person name="Powell A.J."/>
            <person name="Barry K."/>
            <person name="Miller A.N."/>
            <person name="Grigoriev I.V."/>
            <person name="Debuchy R."/>
            <person name="Gladieux P."/>
            <person name="Thoren M.H."/>
            <person name="Johannesson H."/>
        </authorList>
    </citation>
    <scope>NUCLEOTIDE SEQUENCE</scope>
    <source>
        <strain evidence="1">CBS 990.96</strain>
    </source>
</reference>
<dbReference type="InterPro" id="IPR011047">
    <property type="entry name" value="Quinoprotein_ADH-like_sf"/>
</dbReference>
<dbReference type="Proteomes" id="UP001301958">
    <property type="component" value="Unassembled WGS sequence"/>
</dbReference>
<evidence type="ECO:0000313" key="2">
    <source>
        <dbReference type="Proteomes" id="UP001301958"/>
    </source>
</evidence>
<keyword evidence="2" id="KW-1185">Reference proteome</keyword>
<sequence length="837" mass="93704">MVLEDGSTYSGLDGMYLKVLEFPGRDLFEEETRDLYSRFRAILGVITSVFEPISEETIRGLLPDLEDKVHGDLTKLLSLLDVPEDDTGEIILLHLSFHDFLHNEGRCGQDFYIDAQSTHDYILGRALDLMTQQLRQDICELKMPSTKISDVKSVENYAPAHLSYSCRYWGKHLATLDDLSQKNSLLDGGRVHAFLKEKFPEWVEALSLVGDIGVAISTVNLLLRMLKITQKPVVQDDWDVELFQIQDIDAKLITFSLDGRVLAIGSWDEGYPEYAIICVLDAMNDRERVRFKLPEYFYEPEGLILSPDGKPLASTRVSWESEESLYMCLSVQDAATGRFITSDSMVLDGPNHDCRSQAIIFKTDNTLIWRCCCWLTEITPRSHSTQPEERDWYSLDADQFDCKGNPCFSPDGKLLITVMVNKPGIALLVRVFSAEDGTFIKSFEIAPNDLQTGHWTEFDLGHLSELHFDVDGGKNHVALAHMVQNPQNTNWIASVGKSGYSMLYDISSNPIKWLPMFQPFPWQVQAFALASTGLLAVVDIVSVQVWGAEIWSHAKPKLVDDMHSYTLKEECDVLSIEFHPGESRFTLSEDSLWTVDKGVIRPNETSMGPTKRICFSPDGAIVALIKPGSVAEFWDGDVAEMKKRFDNVTAVYFSHDSQTVALSSSESCQPTLVVDSTRFLEKTGKLLLHDQYTGISASPSQIKTNRKNVLVSPRGDWVAHVDYESNSQSVVFKHVLNDGAKLLVHHLDSLVRTALFETNESGTTVAIVTVVTTLEQNGFNRLFRLPLAYDYEPAFAIQEGTLVIAPHYGTRAPVIALCLGLNTTPFPDLDITAGKEG</sequence>
<gene>
    <name evidence="1" type="ORF">QBC38DRAFT_445308</name>
</gene>
<accession>A0AAN7BLD4</accession>
<reference evidence="1" key="1">
    <citation type="journal article" date="2023" name="Mol. Phylogenet. Evol.">
        <title>Genome-scale phylogeny and comparative genomics of the fungal order Sordariales.</title>
        <authorList>
            <person name="Hensen N."/>
            <person name="Bonometti L."/>
            <person name="Westerberg I."/>
            <person name="Brannstrom I.O."/>
            <person name="Guillou S."/>
            <person name="Cros-Aarteil S."/>
            <person name="Calhoun S."/>
            <person name="Haridas S."/>
            <person name="Kuo A."/>
            <person name="Mondo S."/>
            <person name="Pangilinan J."/>
            <person name="Riley R."/>
            <person name="LaButti K."/>
            <person name="Andreopoulos B."/>
            <person name="Lipzen A."/>
            <person name="Chen C."/>
            <person name="Yan M."/>
            <person name="Daum C."/>
            <person name="Ng V."/>
            <person name="Clum A."/>
            <person name="Steindorff A."/>
            <person name="Ohm R.A."/>
            <person name="Martin F."/>
            <person name="Silar P."/>
            <person name="Natvig D.O."/>
            <person name="Lalanne C."/>
            <person name="Gautier V."/>
            <person name="Ament-Velasquez S.L."/>
            <person name="Kruys A."/>
            <person name="Hutchinson M.I."/>
            <person name="Powell A.J."/>
            <person name="Barry K."/>
            <person name="Miller A.N."/>
            <person name="Grigoriev I.V."/>
            <person name="Debuchy R."/>
            <person name="Gladieux P."/>
            <person name="Hiltunen Thoren M."/>
            <person name="Johannesson H."/>
        </authorList>
    </citation>
    <scope>NUCLEOTIDE SEQUENCE</scope>
    <source>
        <strain evidence="1">CBS 990.96</strain>
    </source>
</reference>
<dbReference type="InterPro" id="IPR015943">
    <property type="entry name" value="WD40/YVTN_repeat-like_dom_sf"/>
</dbReference>
<dbReference type="AlphaFoldDB" id="A0AAN7BLD4"/>
<dbReference type="EMBL" id="MU865361">
    <property type="protein sequence ID" value="KAK4225696.1"/>
    <property type="molecule type" value="Genomic_DNA"/>
</dbReference>
<dbReference type="SUPFAM" id="SSF50998">
    <property type="entry name" value="Quinoprotein alcohol dehydrogenase-like"/>
    <property type="match status" value="1"/>
</dbReference>
<proteinExistence type="predicted"/>
<organism evidence="1 2">
    <name type="scientific">Podospora fimiseda</name>
    <dbReference type="NCBI Taxonomy" id="252190"/>
    <lineage>
        <taxon>Eukaryota</taxon>
        <taxon>Fungi</taxon>
        <taxon>Dikarya</taxon>
        <taxon>Ascomycota</taxon>
        <taxon>Pezizomycotina</taxon>
        <taxon>Sordariomycetes</taxon>
        <taxon>Sordariomycetidae</taxon>
        <taxon>Sordariales</taxon>
        <taxon>Podosporaceae</taxon>
        <taxon>Podospora</taxon>
    </lineage>
</organism>
<protein>
    <submittedName>
        <fullName evidence="1">Quinon protein alcohol dehydrogenase-like superfamily</fullName>
    </submittedName>
</protein>
<dbReference type="Gene3D" id="2.130.10.10">
    <property type="entry name" value="YVTN repeat-like/Quinoprotein amine dehydrogenase"/>
    <property type="match status" value="1"/>
</dbReference>
<comment type="caution">
    <text evidence="1">The sequence shown here is derived from an EMBL/GenBank/DDBJ whole genome shotgun (WGS) entry which is preliminary data.</text>
</comment>
<name>A0AAN7BLD4_9PEZI</name>
<evidence type="ECO:0000313" key="1">
    <source>
        <dbReference type="EMBL" id="KAK4225696.1"/>
    </source>
</evidence>